<accession>A0ABV5AF26</accession>
<name>A0ABV5AF26_9BACL</name>
<protein>
    <submittedName>
        <fullName evidence="2">Uncharacterized protein</fullName>
    </submittedName>
</protein>
<evidence type="ECO:0000313" key="3">
    <source>
        <dbReference type="Proteomes" id="UP001579974"/>
    </source>
</evidence>
<keyword evidence="1" id="KW-1133">Transmembrane helix</keyword>
<feature type="transmembrane region" description="Helical" evidence="1">
    <location>
        <begin position="35"/>
        <end position="56"/>
    </location>
</feature>
<feature type="transmembrane region" description="Helical" evidence="1">
    <location>
        <begin position="6"/>
        <end position="23"/>
    </location>
</feature>
<keyword evidence="1" id="KW-0472">Membrane</keyword>
<proteinExistence type="predicted"/>
<dbReference type="RefSeq" id="WP_275474398.1">
    <property type="nucleotide sequence ID" value="NZ_CP162940.1"/>
</dbReference>
<dbReference type="EMBL" id="JBDXSU010000007">
    <property type="protein sequence ID" value="MFB5190835.1"/>
    <property type="molecule type" value="Genomic_DNA"/>
</dbReference>
<evidence type="ECO:0000256" key="1">
    <source>
        <dbReference type="SAM" id="Phobius"/>
    </source>
</evidence>
<organism evidence="2 3">
    <name type="scientific">Alicyclobacillus fastidiosus</name>
    <dbReference type="NCBI Taxonomy" id="392011"/>
    <lineage>
        <taxon>Bacteria</taxon>
        <taxon>Bacillati</taxon>
        <taxon>Bacillota</taxon>
        <taxon>Bacilli</taxon>
        <taxon>Bacillales</taxon>
        <taxon>Alicyclobacillaceae</taxon>
        <taxon>Alicyclobacillus</taxon>
    </lineage>
</organism>
<evidence type="ECO:0000313" key="2">
    <source>
        <dbReference type="EMBL" id="MFB5190835.1"/>
    </source>
</evidence>
<gene>
    <name evidence="2" type="ORF">KKP3000_004321</name>
</gene>
<keyword evidence="3" id="KW-1185">Reference proteome</keyword>
<sequence length="62" mass="6816">MHDALDLFLVLVTGFLFVFLIRIRPNAKPLSRKKAVGLFIVGLVIGVIFLSTNSLYVTPTGL</sequence>
<reference evidence="2 3" key="1">
    <citation type="journal article" date="2024" name="Int. J. Mol. Sci.">
        <title>Exploration of Alicyclobacillus spp. Genome in Search of Antibiotic Resistance.</title>
        <authorList>
            <person name="Bucka-Kolendo J."/>
            <person name="Kiousi D.E."/>
            <person name="Dekowska A."/>
            <person name="Mikolajczuk-Szczyrba A."/>
            <person name="Karadedos D.M."/>
            <person name="Michael P."/>
            <person name="Galanis A."/>
            <person name="Sokolowska B."/>
        </authorList>
    </citation>
    <scope>NUCLEOTIDE SEQUENCE [LARGE SCALE GENOMIC DNA]</scope>
    <source>
        <strain evidence="2 3">KKP 3000</strain>
    </source>
</reference>
<dbReference type="Proteomes" id="UP001579974">
    <property type="component" value="Unassembled WGS sequence"/>
</dbReference>
<keyword evidence="1" id="KW-0812">Transmembrane</keyword>
<comment type="caution">
    <text evidence="2">The sequence shown here is derived from an EMBL/GenBank/DDBJ whole genome shotgun (WGS) entry which is preliminary data.</text>
</comment>